<dbReference type="EMBL" id="JAELVM010000001">
    <property type="protein sequence ID" value="MBL1219593.1"/>
    <property type="molecule type" value="Genomic_DNA"/>
</dbReference>
<dbReference type="NCBIfam" id="NF047798">
    <property type="entry name" value="leader_Chryseo"/>
    <property type="match status" value="1"/>
</dbReference>
<dbReference type="InterPro" id="IPR058074">
    <property type="entry name" value="Bacteriocin-like"/>
</dbReference>
<evidence type="ECO:0000313" key="2">
    <source>
        <dbReference type="Proteomes" id="UP000661696"/>
    </source>
</evidence>
<accession>A0ABS1QAG0</accession>
<dbReference type="Proteomes" id="UP000661696">
    <property type="component" value="Unassembled WGS sequence"/>
</dbReference>
<comment type="caution">
    <text evidence="1">The sequence shown here is derived from an EMBL/GenBank/DDBJ whole genome shotgun (WGS) entry which is preliminary data.</text>
</comment>
<dbReference type="RefSeq" id="WP_202088958.1">
    <property type="nucleotide sequence ID" value="NZ_JAELVM010000001.1"/>
</dbReference>
<name>A0ABS1QAG0_9FLAO</name>
<protein>
    <recommendedName>
        <fullName evidence="3">Bacteriocin</fullName>
    </recommendedName>
</protein>
<gene>
    <name evidence="1" type="ORF">JET18_02025</name>
</gene>
<evidence type="ECO:0008006" key="3">
    <source>
        <dbReference type="Google" id="ProtNLM"/>
    </source>
</evidence>
<sequence length="57" mass="6287">MKNLKKLSREEKSKISGGFTEFQIETCGGAAYVCFRGGGAWGCWRTPGGTCYVPMYK</sequence>
<proteinExistence type="predicted"/>
<evidence type="ECO:0000313" key="1">
    <source>
        <dbReference type="EMBL" id="MBL1219593.1"/>
    </source>
</evidence>
<organism evidence="1 2">
    <name type="scientific">Chryseobacterium endalhagicum</name>
    <dbReference type="NCBI Taxonomy" id="2797638"/>
    <lineage>
        <taxon>Bacteria</taxon>
        <taxon>Pseudomonadati</taxon>
        <taxon>Bacteroidota</taxon>
        <taxon>Flavobacteriia</taxon>
        <taxon>Flavobacteriales</taxon>
        <taxon>Weeksellaceae</taxon>
        <taxon>Chryseobacterium group</taxon>
        <taxon>Chryseobacterium</taxon>
    </lineage>
</organism>
<keyword evidence="2" id="KW-1185">Reference proteome</keyword>
<reference evidence="1 2" key="1">
    <citation type="submission" date="2020-12" db="EMBL/GenBank/DDBJ databases">
        <title>Chryseobacterium endoalhailicus sp. nov., isolated from seed of leguminous plant.</title>
        <authorList>
            <person name="Zhang X."/>
        </authorList>
    </citation>
    <scope>NUCLEOTIDE SEQUENCE [LARGE SCALE GENOMIC DNA]</scope>
    <source>
        <strain evidence="1 2">L7</strain>
    </source>
</reference>